<dbReference type="Proteomes" id="UP000808146">
    <property type="component" value="Unassembled WGS sequence"/>
</dbReference>
<dbReference type="AlphaFoldDB" id="A0A9D7QMP0"/>
<dbReference type="GO" id="GO:0007165">
    <property type="term" value="P:signal transduction"/>
    <property type="evidence" value="ECO:0007669"/>
    <property type="project" value="InterPro"/>
</dbReference>
<dbReference type="Pfam" id="PF01590">
    <property type="entry name" value="GAF"/>
    <property type="match status" value="1"/>
</dbReference>
<gene>
    <name evidence="4" type="ORF">IPN75_06820</name>
</gene>
<evidence type="ECO:0000259" key="2">
    <source>
        <dbReference type="PROSITE" id="PS50885"/>
    </source>
</evidence>
<dbReference type="GO" id="GO:0016020">
    <property type="term" value="C:membrane"/>
    <property type="evidence" value="ECO:0007669"/>
    <property type="project" value="InterPro"/>
</dbReference>
<dbReference type="CDD" id="cd00077">
    <property type="entry name" value="HDc"/>
    <property type="match status" value="2"/>
</dbReference>
<feature type="transmembrane region" description="Helical" evidence="1">
    <location>
        <begin position="12"/>
        <end position="31"/>
    </location>
</feature>
<dbReference type="InterPro" id="IPR037522">
    <property type="entry name" value="HD_GYP_dom"/>
</dbReference>
<name>A0A9D7QMP0_9RHOO</name>
<sequence>MTHRFPLHVHISTLFIALILLVGGVIGGLGYRISSEILETTASELNARIGRDTVGEFSNIIGPAEMATRLLSYDGITQATSLEQRLQNIGFMREALNNSSALTSLYVGYGNGDFFMVRRIWDEADGRTFDAPAQSAFMVQSIVHKNGEVRGRYIFLDGGLKELRSDNPPDSATAFDPRTRGWYKAAMAAEGQIKTAPYVFYTTQKVGTTIANRANKADAVVGADIRLGTIGQSLARQKVTPGTQIVLVNEQGKTVGFEDAAKAVTIVDGIPVQTNVADLGIPVFARMAVHLAHFDEAAARSLALKVDGTDWHASIHPVKLEGSGQLFLMTAIPDDELMASAERLMRHSLIATILVILFAIPVTWLLARNISGPLRQLAGEAEAIRRFEFSQPIKVNSLVLEVNDLTVTMGSMKRTIRRFLDISMAVAAENDFDKLLPRLLTETLPAADADAGILYLTDGDRLVPAAALNADSTPLPASASNVDPQAAGPLLGSALSAGTARAARLSDEDVRALGLEKILESTEATDAIAVPLLNRQHNLVGAMLLLRRDDTDPARLSFVAALSGSVAVSLESKELIKAQKMLFEAFIQLIAGAIDAKSPYTGGHCARVPELTKMLARAACAESSGPFEDFQLGEEEWEAVHVAAWLHDCGKVTTPEYVVDKATKLETLYDRIHEVRMRFEVLKRDAEIACLKAIAACQPEVEARAELSRELAGLDDDYAFVAGCNEGGEFMAPEKLERLKDIAARTWTRTLDDRIGISHEEKERKARTPAPALPVTEPLLADRPEHVFARAPRDRMPADNKWGFRLDVPEALYNKGELYNLGVARGTLSEEERYKINEHIVQTLIMLTQLPFPKHLRNVPEIAAGHHEKMDGTGYPRRLVRDEMSPVARMMAIADIFEALTAIDRPYKKGKTLSEAIKIMSFMKKDQHIDPELFDLFLRSGIYREYAERFMKSEQIDSVDIAAYITRPGAA</sequence>
<dbReference type="PANTHER" id="PTHR43155:SF2">
    <property type="entry name" value="CYCLIC DI-GMP PHOSPHODIESTERASE PA4108"/>
    <property type="match status" value="1"/>
</dbReference>
<dbReference type="GO" id="GO:0008081">
    <property type="term" value="F:phosphoric diester hydrolase activity"/>
    <property type="evidence" value="ECO:0007669"/>
    <property type="project" value="UniProtKB-ARBA"/>
</dbReference>
<dbReference type="Pfam" id="PF13487">
    <property type="entry name" value="HD_5"/>
    <property type="match status" value="1"/>
</dbReference>
<dbReference type="Gene3D" id="3.30.450.40">
    <property type="match status" value="1"/>
</dbReference>
<evidence type="ECO:0000259" key="3">
    <source>
        <dbReference type="PROSITE" id="PS51832"/>
    </source>
</evidence>
<feature type="domain" description="HD-GYP" evidence="3">
    <location>
        <begin position="744"/>
        <end position="953"/>
    </location>
</feature>
<evidence type="ECO:0000256" key="1">
    <source>
        <dbReference type="SAM" id="Phobius"/>
    </source>
</evidence>
<dbReference type="SMART" id="SM00065">
    <property type="entry name" value="GAF"/>
    <property type="match status" value="1"/>
</dbReference>
<dbReference type="PANTHER" id="PTHR43155">
    <property type="entry name" value="CYCLIC DI-GMP PHOSPHODIESTERASE PA4108-RELATED"/>
    <property type="match status" value="1"/>
</dbReference>
<keyword evidence="1" id="KW-0812">Transmembrane</keyword>
<organism evidence="4 5">
    <name type="scientific">Candidatus Dechloromonas phosphorivorans</name>
    <dbReference type="NCBI Taxonomy" id="2899244"/>
    <lineage>
        <taxon>Bacteria</taxon>
        <taxon>Pseudomonadati</taxon>
        <taxon>Pseudomonadota</taxon>
        <taxon>Betaproteobacteria</taxon>
        <taxon>Rhodocyclales</taxon>
        <taxon>Azonexaceae</taxon>
        <taxon>Dechloromonas</taxon>
    </lineage>
</organism>
<keyword evidence="1" id="KW-1133">Transmembrane helix</keyword>
<evidence type="ECO:0000313" key="5">
    <source>
        <dbReference type="Proteomes" id="UP000808146"/>
    </source>
</evidence>
<dbReference type="Gene3D" id="3.30.450.20">
    <property type="entry name" value="PAS domain"/>
    <property type="match status" value="1"/>
</dbReference>
<protein>
    <submittedName>
        <fullName evidence="4">GAF domain-containing protein</fullName>
    </submittedName>
</protein>
<dbReference type="EMBL" id="JADKBR010000005">
    <property type="protein sequence ID" value="MBK8890120.1"/>
    <property type="molecule type" value="Genomic_DNA"/>
</dbReference>
<dbReference type="SMART" id="SM00304">
    <property type="entry name" value="HAMP"/>
    <property type="match status" value="1"/>
</dbReference>
<feature type="domain" description="HAMP" evidence="2">
    <location>
        <begin position="368"/>
        <end position="421"/>
    </location>
</feature>
<dbReference type="SUPFAM" id="SSF55781">
    <property type="entry name" value="GAF domain-like"/>
    <property type="match status" value="1"/>
</dbReference>
<proteinExistence type="predicted"/>
<dbReference type="PROSITE" id="PS51832">
    <property type="entry name" value="HD_GYP"/>
    <property type="match status" value="1"/>
</dbReference>
<dbReference type="Gene3D" id="6.10.340.10">
    <property type="match status" value="1"/>
</dbReference>
<dbReference type="InterPro" id="IPR003660">
    <property type="entry name" value="HAMP_dom"/>
</dbReference>
<evidence type="ECO:0000313" key="4">
    <source>
        <dbReference type="EMBL" id="MBK8890120.1"/>
    </source>
</evidence>
<dbReference type="SUPFAM" id="SSF109604">
    <property type="entry name" value="HD-domain/PDEase-like"/>
    <property type="match status" value="2"/>
</dbReference>
<accession>A0A9D7QMP0</accession>
<dbReference type="PROSITE" id="PS50885">
    <property type="entry name" value="HAMP"/>
    <property type="match status" value="1"/>
</dbReference>
<feature type="transmembrane region" description="Helical" evidence="1">
    <location>
        <begin position="348"/>
        <end position="367"/>
    </location>
</feature>
<dbReference type="SMART" id="SM00471">
    <property type="entry name" value="HDc"/>
    <property type="match status" value="1"/>
</dbReference>
<dbReference type="Gene3D" id="1.10.3210.10">
    <property type="entry name" value="Hypothetical protein af1432"/>
    <property type="match status" value="2"/>
</dbReference>
<keyword evidence="1" id="KW-0472">Membrane</keyword>
<dbReference type="InterPro" id="IPR003018">
    <property type="entry name" value="GAF"/>
</dbReference>
<dbReference type="InterPro" id="IPR003607">
    <property type="entry name" value="HD/PDEase_dom"/>
</dbReference>
<comment type="caution">
    <text evidence="4">The sequence shown here is derived from an EMBL/GenBank/DDBJ whole genome shotgun (WGS) entry which is preliminary data.</text>
</comment>
<reference evidence="4" key="1">
    <citation type="submission" date="2020-10" db="EMBL/GenBank/DDBJ databases">
        <title>Connecting structure to function with the recovery of over 1000 high-quality activated sludge metagenome-assembled genomes encoding full-length rRNA genes using long-read sequencing.</title>
        <authorList>
            <person name="Singleton C.M."/>
            <person name="Petriglieri F."/>
            <person name="Kristensen J.M."/>
            <person name="Kirkegaard R.H."/>
            <person name="Michaelsen T.Y."/>
            <person name="Andersen M.H."/>
            <person name="Karst S.M."/>
            <person name="Dueholm M.S."/>
            <person name="Nielsen P.H."/>
            <person name="Albertsen M."/>
        </authorList>
    </citation>
    <scope>NUCLEOTIDE SEQUENCE</scope>
    <source>
        <strain evidence="4">OdNE_18-Q3-R46-58_BAT3C.305</strain>
    </source>
</reference>
<dbReference type="InterPro" id="IPR029016">
    <property type="entry name" value="GAF-like_dom_sf"/>
</dbReference>